<keyword evidence="3" id="KW-1185">Reference proteome</keyword>
<feature type="region of interest" description="Disordered" evidence="1">
    <location>
        <begin position="1"/>
        <end position="22"/>
    </location>
</feature>
<protein>
    <submittedName>
        <fullName evidence="2">Uncharacterized protein</fullName>
    </submittedName>
</protein>
<dbReference type="AlphaFoldDB" id="A0A2I0AZI9"/>
<evidence type="ECO:0000313" key="3">
    <source>
        <dbReference type="Proteomes" id="UP000236161"/>
    </source>
</evidence>
<sequence>MFLESNREEESGNIGVTNPRPRRYTWPRIVVEMRRNHDTSSSTRGILSLGRFLKSMRRPSNKGGSDLPGPSQHLRSE</sequence>
<gene>
    <name evidence="2" type="ORF">AXF42_Ash019962</name>
</gene>
<reference evidence="2 3" key="1">
    <citation type="journal article" date="2017" name="Nature">
        <title>The Apostasia genome and the evolution of orchids.</title>
        <authorList>
            <person name="Zhang G.Q."/>
            <person name="Liu K.W."/>
            <person name="Li Z."/>
            <person name="Lohaus R."/>
            <person name="Hsiao Y.Y."/>
            <person name="Niu S.C."/>
            <person name="Wang J.Y."/>
            <person name="Lin Y.C."/>
            <person name="Xu Q."/>
            <person name="Chen L.J."/>
            <person name="Yoshida K."/>
            <person name="Fujiwara S."/>
            <person name="Wang Z.W."/>
            <person name="Zhang Y.Q."/>
            <person name="Mitsuda N."/>
            <person name="Wang M."/>
            <person name="Liu G.H."/>
            <person name="Pecoraro L."/>
            <person name="Huang H.X."/>
            <person name="Xiao X.J."/>
            <person name="Lin M."/>
            <person name="Wu X.Y."/>
            <person name="Wu W.L."/>
            <person name="Chen Y.Y."/>
            <person name="Chang S.B."/>
            <person name="Sakamoto S."/>
            <person name="Ohme-Takagi M."/>
            <person name="Yagi M."/>
            <person name="Zeng S.J."/>
            <person name="Shen C.Y."/>
            <person name="Yeh C.M."/>
            <person name="Luo Y.B."/>
            <person name="Tsai W.C."/>
            <person name="Van de Peer Y."/>
            <person name="Liu Z.J."/>
        </authorList>
    </citation>
    <scope>NUCLEOTIDE SEQUENCE [LARGE SCALE GENOMIC DNA]</scope>
    <source>
        <strain evidence="3">cv. Shenzhen</strain>
        <tissue evidence="2">Stem</tissue>
    </source>
</reference>
<organism evidence="2 3">
    <name type="scientific">Apostasia shenzhenica</name>
    <dbReference type="NCBI Taxonomy" id="1088818"/>
    <lineage>
        <taxon>Eukaryota</taxon>
        <taxon>Viridiplantae</taxon>
        <taxon>Streptophyta</taxon>
        <taxon>Embryophyta</taxon>
        <taxon>Tracheophyta</taxon>
        <taxon>Spermatophyta</taxon>
        <taxon>Magnoliopsida</taxon>
        <taxon>Liliopsida</taxon>
        <taxon>Asparagales</taxon>
        <taxon>Orchidaceae</taxon>
        <taxon>Apostasioideae</taxon>
        <taxon>Apostasia</taxon>
    </lineage>
</organism>
<name>A0A2I0AZI9_9ASPA</name>
<dbReference type="EMBL" id="KZ451934">
    <property type="protein sequence ID" value="PKA60973.1"/>
    <property type="molecule type" value="Genomic_DNA"/>
</dbReference>
<accession>A0A2I0AZI9</accession>
<evidence type="ECO:0000313" key="2">
    <source>
        <dbReference type="EMBL" id="PKA60973.1"/>
    </source>
</evidence>
<dbReference type="Proteomes" id="UP000236161">
    <property type="component" value="Unassembled WGS sequence"/>
</dbReference>
<evidence type="ECO:0000256" key="1">
    <source>
        <dbReference type="SAM" id="MobiDB-lite"/>
    </source>
</evidence>
<feature type="compositionally biased region" description="Basic and acidic residues" evidence="1">
    <location>
        <begin position="1"/>
        <end position="10"/>
    </location>
</feature>
<proteinExistence type="predicted"/>
<feature type="region of interest" description="Disordered" evidence="1">
    <location>
        <begin position="36"/>
        <end position="77"/>
    </location>
</feature>